<protein>
    <recommendedName>
        <fullName evidence="4">DUF1168 domain protein</fullName>
    </recommendedName>
</protein>
<dbReference type="PANTHER" id="PTHR13507:SF0">
    <property type="entry name" value="PRKR-INTERACTING PROTEIN 1"/>
    <property type="match status" value="1"/>
</dbReference>
<dbReference type="EMBL" id="KV460238">
    <property type="protein sequence ID" value="OBT95088.1"/>
    <property type="molecule type" value="Genomic_DNA"/>
</dbReference>
<dbReference type="GO" id="GO:0004860">
    <property type="term" value="F:protein kinase inhibitor activity"/>
    <property type="evidence" value="ECO:0007669"/>
    <property type="project" value="TreeGrafter"/>
</dbReference>
<sequence length="195" mass="20994">MSERIPESVPTSQHPSHSTSRPKKRALSPSSATAANISHLFAKPDAALALANSASSSSSSAFSAAPPEIVANVQGSSAGAGSGEFHVYKASRRREFARLKAMDEEVLGEKMEEEYEREKREREERDREATERRRKKREGRRKKGKGGKEVVAKEGAKVGGMKPRADVVMGDAAGVSVAPALEAAQEQGLIIHDDD</sequence>
<reference evidence="3" key="2">
    <citation type="journal article" date="2018" name="Nat. Commun.">
        <title>Extreme sensitivity to ultraviolet light in the fungal pathogen causing white-nose syndrome of bats.</title>
        <authorList>
            <person name="Palmer J.M."/>
            <person name="Drees K.P."/>
            <person name="Foster J.T."/>
            <person name="Lindner D.L."/>
        </authorList>
    </citation>
    <scope>NUCLEOTIDE SEQUENCE [LARGE SCALE GENOMIC DNA]</scope>
    <source>
        <strain evidence="3">UAMH 10579</strain>
    </source>
</reference>
<feature type="region of interest" description="Disordered" evidence="1">
    <location>
        <begin position="102"/>
        <end position="157"/>
    </location>
</feature>
<proteinExistence type="predicted"/>
<dbReference type="GO" id="GO:0019901">
    <property type="term" value="F:protein kinase binding"/>
    <property type="evidence" value="ECO:0007669"/>
    <property type="project" value="TreeGrafter"/>
</dbReference>
<evidence type="ECO:0000313" key="3">
    <source>
        <dbReference type="Proteomes" id="UP000091956"/>
    </source>
</evidence>
<evidence type="ECO:0000313" key="2">
    <source>
        <dbReference type="EMBL" id="OBT95088.1"/>
    </source>
</evidence>
<evidence type="ECO:0008006" key="4">
    <source>
        <dbReference type="Google" id="ProtNLM"/>
    </source>
</evidence>
<dbReference type="GO" id="GO:0003725">
    <property type="term" value="F:double-stranded RNA binding"/>
    <property type="evidence" value="ECO:0007669"/>
    <property type="project" value="InterPro"/>
</dbReference>
<organism evidence="2 3">
    <name type="scientific">Pseudogymnoascus verrucosus</name>
    <dbReference type="NCBI Taxonomy" id="342668"/>
    <lineage>
        <taxon>Eukaryota</taxon>
        <taxon>Fungi</taxon>
        <taxon>Dikarya</taxon>
        <taxon>Ascomycota</taxon>
        <taxon>Pezizomycotina</taxon>
        <taxon>Leotiomycetes</taxon>
        <taxon>Thelebolales</taxon>
        <taxon>Thelebolaceae</taxon>
        <taxon>Pseudogymnoascus</taxon>
    </lineage>
</organism>
<feature type="compositionally biased region" description="Basic and acidic residues" evidence="1">
    <location>
        <begin position="102"/>
        <end position="131"/>
    </location>
</feature>
<evidence type="ECO:0000256" key="1">
    <source>
        <dbReference type="SAM" id="MobiDB-lite"/>
    </source>
</evidence>
<dbReference type="STRING" id="342668.A0A1B8GGX7"/>
<dbReference type="OrthoDB" id="10067079at2759"/>
<feature type="compositionally biased region" description="Basic residues" evidence="1">
    <location>
        <begin position="132"/>
        <end position="145"/>
    </location>
</feature>
<feature type="compositionally biased region" description="Polar residues" evidence="1">
    <location>
        <begin position="9"/>
        <end position="19"/>
    </location>
</feature>
<dbReference type="Proteomes" id="UP000091956">
    <property type="component" value="Unassembled WGS sequence"/>
</dbReference>
<feature type="compositionally biased region" description="Basic and acidic residues" evidence="1">
    <location>
        <begin position="146"/>
        <end position="156"/>
    </location>
</feature>
<feature type="region of interest" description="Disordered" evidence="1">
    <location>
        <begin position="1"/>
        <end position="32"/>
    </location>
</feature>
<accession>A0A1B8GGX7</accession>
<name>A0A1B8GGX7_9PEZI</name>
<dbReference type="Pfam" id="PF06658">
    <property type="entry name" value="DUF1168"/>
    <property type="match status" value="1"/>
</dbReference>
<keyword evidence="3" id="KW-1185">Reference proteome</keyword>
<gene>
    <name evidence="2" type="ORF">VE01_07390</name>
</gene>
<dbReference type="GeneID" id="28840776"/>
<dbReference type="PANTHER" id="PTHR13507">
    <property type="entry name" value="PRKR-INTERACTING PROTEIN 1"/>
    <property type="match status" value="1"/>
</dbReference>
<reference evidence="2 3" key="1">
    <citation type="submission" date="2016-03" db="EMBL/GenBank/DDBJ databases">
        <title>Comparative genomics of Pseudogymnoascus destructans, the fungus causing white-nose syndrome of bats.</title>
        <authorList>
            <person name="Palmer J.M."/>
            <person name="Drees K.P."/>
            <person name="Foster J.T."/>
            <person name="Lindner D.L."/>
        </authorList>
    </citation>
    <scope>NUCLEOTIDE SEQUENCE [LARGE SCALE GENOMIC DNA]</scope>
    <source>
        <strain evidence="2 3">UAMH 10579</strain>
    </source>
</reference>
<dbReference type="AlphaFoldDB" id="A0A1B8GGX7"/>
<dbReference type="RefSeq" id="XP_018128821.1">
    <property type="nucleotide sequence ID" value="XM_018276825.2"/>
</dbReference>
<dbReference type="InterPro" id="IPR009548">
    <property type="entry name" value="Prkrip1"/>
</dbReference>
<dbReference type="GO" id="GO:0005730">
    <property type="term" value="C:nucleolus"/>
    <property type="evidence" value="ECO:0007669"/>
    <property type="project" value="TreeGrafter"/>
</dbReference>